<evidence type="ECO:0000256" key="8">
    <source>
        <dbReference type="SAM" id="Phobius"/>
    </source>
</evidence>
<comment type="similarity">
    <text evidence="6">Belongs to the fluoride channel Fluc/FEX (TC 1.A.43) family.</text>
</comment>
<dbReference type="InterPro" id="IPR003691">
    <property type="entry name" value="FluC"/>
</dbReference>
<comment type="catalytic activity">
    <reaction evidence="7">
        <text>fluoride(in) = fluoride(out)</text>
        <dbReference type="Rhea" id="RHEA:76159"/>
        <dbReference type="ChEBI" id="CHEBI:17051"/>
    </reaction>
    <physiologicalReaction direction="left-to-right" evidence="7">
        <dbReference type="Rhea" id="RHEA:76160"/>
    </physiologicalReaction>
</comment>
<comment type="caution">
    <text evidence="9">The sequence shown here is derived from an EMBL/GenBank/DDBJ whole genome shotgun (WGS) entry which is preliminary data.</text>
</comment>
<dbReference type="PANTHER" id="PTHR28259">
    <property type="entry name" value="FLUORIDE EXPORT PROTEIN 1-RELATED"/>
    <property type="match status" value="1"/>
</dbReference>
<evidence type="ECO:0000256" key="1">
    <source>
        <dbReference type="ARBA" id="ARBA00004651"/>
    </source>
</evidence>
<reference evidence="9 10" key="1">
    <citation type="journal article" date="2018" name="Front. Plant Sci.">
        <title>Red Clover (Trifolium pratense) and Zigzag Clover (T. medium) - A Picture of Genomic Similarities and Differences.</title>
        <authorList>
            <person name="Dluhosova J."/>
            <person name="Istvanek J."/>
            <person name="Nedelnik J."/>
            <person name="Repkova J."/>
        </authorList>
    </citation>
    <scope>NUCLEOTIDE SEQUENCE [LARGE SCALE GENOMIC DNA]</scope>
    <source>
        <strain evidence="10">cv. 10/8</strain>
        <tissue evidence="9">Leaf</tissue>
    </source>
</reference>
<evidence type="ECO:0000313" key="10">
    <source>
        <dbReference type="Proteomes" id="UP000265520"/>
    </source>
</evidence>
<comment type="subcellular location">
    <subcellularLocation>
        <location evidence="1">Cell membrane</location>
        <topology evidence="1">Multi-pass membrane protein</topology>
    </subcellularLocation>
</comment>
<keyword evidence="2" id="KW-1003">Cell membrane</keyword>
<evidence type="ECO:0000256" key="7">
    <source>
        <dbReference type="ARBA" id="ARBA00035585"/>
    </source>
</evidence>
<feature type="non-terminal residue" evidence="9">
    <location>
        <position position="146"/>
    </location>
</feature>
<dbReference type="AlphaFoldDB" id="A0A392R331"/>
<feature type="transmembrane region" description="Helical" evidence="8">
    <location>
        <begin position="91"/>
        <end position="109"/>
    </location>
</feature>
<keyword evidence="10" id="KW-1185">Reference proteome</keyword>
<dbReference type="PANTHER" id="PTHR28259:SF19">
    <property type="entry name" value="CAMPHOR RESISTANCE CRCB-LIKE PROTEIN"/>
    <property type="match status" value="1"/>
</dbReference>
<evidence type="ECO:0000256" key="3">
    <source>
        <dbReference type="ARBA" id="ARBA00022692"/>
    </source>
</evidence>
<accession>A0A392R331</accession>
<dbReference type="GO" id="GO:0005886">
    <property type="term" value="C:plasma membrane"/>
    <property type="evidence" value="ECO:0007669"/>
    <property type="project" value="UniProtKB-SubCell"/>
</dbReference>
<protein>
    <submittedName>
        <fullName evidence="9">CrcB-like protein</fullName>
    </submittedName>
</protein>
<evidence type="ECO:0000256" key="4">
    <source>
        <dbReference type="ARBA" id="ARBA00022989"/>
    </source>
</evidence>
<feature type="transmembrane region" description="Helical" evidence="8">
    <location>
        <begin position="121"/>
        <end position="145"/>
    </location>
</feature>
<sequence>MLFYNWKFSGLALVAVSIAFGVETAKGFRWLLNRLNITSSENCITKINCKVDSYRRQLTVMVMFLVILAILWGVSGALVKAKFKNGGSAAELWLACLVGPIGVWIRWFLARLNGRGLGKDGLMFTWIPFGTLIANVSAACVMAALS</sequence>
<organism evidence="9 10">
    <name type="scientific">Trifolium medium</name>
    <dbReference type="NCBI Taxonomy" id="97028"/>
    <lineage>
        <taxon>Eukaryota</taxon>
        <taxon>Viridiplantae</taxon>
        <taxon>Streptophyta</taxon>
        <taxon>Embryophyta</taxon>
        <taxon>Tracheophyta</taxon>
        <taxon>Spermatophyta</taxon>
        <taxon>Magnoliopsida</taxon>
        <taxon>eudicotyledons</taxon>
        <taxon>Gunneridae</taxon>
        <taxon>Pentapetalae</taxon>
        <taxon>rosids</taxon>
        <taxon>fabids</taxon>
        <taxon>Fabales</taxon>
        <taxon>Fabaceae</taxon>
        <taxon>Papilionoideae</taxon>
        <taxon>50 kb inversion clade</taxon>
        <taxon>NPAAA clade</taxon>
        <taxon>Hologalegina</taxon>
        <taxon>IRL clade</taxon>
        <taxon>Trifolieae</taxon>
        <taxon>Trifolium</taxon>
    </lineage>
</organism>
<dbReference type="Proteomes" id="UP000265520">
    <property type="component" value="Unassembled WGS sequence"/>
</dbReference>
<keyword evidence="3 8" id="KW-0812">Transmembrane</keyword>
<evidence type="ECO:0000256" key="6">
    <source>
        <dbReference type="ARBA" id="ARBA00035120"/>
    </source>
</evidence>
<keyword evidence="5 8" id="KW-0472">Membrane</keyword>
<keyword evidence="4 8" id="KW-1133">Transmembrane helix</keyword>
<evidence type="ECO:0000256" key="5">
    <source>
        <dbReference type="ARBA" id="ARBA00023136"/>
    </source>
</evidence>
<proteinExistence type="inferred from homology"/>
<feature type="transmembrane region" description="Helical" evidence="8">
    <location>
        <begin position="60"/>
        <end position="79"/>
    </location>
</feature>
<dbReference type="EMBL" id="LXQA010183542">
    <property type="protein sequence ID" value="MCI30963.1"/>
    <property type="molecule type" value="Genomic_DNA"/>
</dbReference>
<evidence type="ECO:0000313" key="9">
    <source>
        <dbReference type="EMBL" id="MCI30963.1"/>
    </source>
</evidence>
<dbReference type="GO" id="GO:1903425">
    <property type="term" value="F:fluoride transmembrane transporter activity"/>
    <property type="evidence" value="ECO:0007669"/>
    <property type="project" value="TreeGrafter"/>
</dbReference>
<name>A0A392R331_9FABA</name>
<evidence type="ECO:0000256" key="2">
    <source>
        <dbReference type="ARBA" id="ARBA00022475"/>
    </source>
</evidence>